<dbReference type="InterPro" id="IPR029021">
    <property type="entry name" value="Prot-tyrosine_phosphatase-like"/>
</dbReference>
<dbReference type="InterPro" id="IPR020422">
    <property type="entry name" value="TYR_PHOSPHATASE_DUAL_dom"/>
</dbReference>
<keyword evidence="3" id="KW-0378">Hydrolase</keyword>
<evidence type="ECO:0000256" key="1">
    <source>
        <dbReference type="ARBA" id="ARBA00008601"/>
    </source>
</evidence>
<dbReference type="InterPro" id="IPR000340">
    <property type="entry name" value="Dual-sp_phosphatase_cat-dom"/>
</dbReference>
<dbReference type="EC" id="3.1.3.48" evidence="2"/>
<comment type="caution">
    <text evidence="7">The sequence shown here is derived from an EMBL/GenBank/DDBJ whole genome shotgun (WGS) entry which is preliminary data.</text>
</comment>
<proteinExistence type="inferred from homology"/>
<evidence type="ECO:0000313" key="7">
    <source>
        <dbReference type="EMBL" id="GAA5804789.1"/>
    </source>
</evidence>
<dbReference type="PROSITE" id="PS50056">
    <property type="entry name" value="TYR_PHOSPHATASE_2"/>
    <property type="match status" value="1"/>
</dbReference>
<reference evidence="7 8" key="1">
    <citation type="submission" date="2024-04" db="EMBL/GenBank/DDBJ databases">
        <title>genome sequences of Mucor flavus KT1a and Helicostylum pulchrum KT1b strains isolation_sourced from the surface of a dry-aged beef.</title>
        <authorList>
            <person name="Toyotome T."/>
            <person name="Hosono M."/>
            <person name="Torimaru M."/>
            <person name="Fukuda K."/>
            <person name="Mikami N."/>
        </authorList>
    </citation>
    <scope>NUCLEOTIDE SEQUENCE [LARGE SCALE GENOMIC DNA]</scope>
    <source>
        <strain evidence="7 8">KT1b</strain>
    </source>
</reference>
<accession>A0ABP9YCW3</accession>
<feature type="domain" description="Tyrosine-protein phosphatase" evidence="5">
    <location>
        <begin position="38"/>
        <end position="196"/>
    </location>
</feature>
<dbReference type="InterPro" id="IPR016130">
    <property type="entry name" value="Tyr_Pase_AS"/>
</dbReference>
<dbReference type="Proteomes" id="UP001476247">
    <property type="component" value="Unassembled WGS sequence"/>
</dbReference>
<dbReference type="PANTHER" id="PTHR10159">
    <property type="entry name" value="DUAL SPECIFICITY PROTEIN PHOSPHATASE"/>
    <property type="match status" value="1"/>
</dbReference>
<name>A0ABP9YCW3_9FUNG</name>
<dbReference type="Pfam" id="PF00782">
    <property type="entry name" value="DSPc"/>
    <property type="match status" value="1"/>
</dbReference>
<gene>
    <name evidence="7" type="ORF">HPULCUR_010296</name>
</gene>
<sequence length="307" mass="34915">MTNLKKNPKKLALKLASSPKSSLLYREQDNKNDLYKHGPACILPNLYLGSYYNALDGTQLNKLDINCVINVASEINITAIPNIKEYHHIRWTHNQNNLAHVEFAQAISKIQLAHSKRKNVFIHCQQGIERSAALVIAYLLCVSRQLAKITCVENSLAGQNWSLDRALKYVQERAPGIRPNMELLYQLQEYEKFVILPTKKHNIQTRTRRSESITCCKTSSNFSESSLSVNINQRPRASSFRDCRTPTFLSITPAIKRSSNIQQNKKTLATAALIILLAATAIYQQQNSFHQGDLEENFQMPYLKITL</sequence>
<dbReference type="InterPro" id="IPR000387">
    <property type="entry name" value="Tyr_Pase_dom"/>
</dbReference>
<keyword evidence="4" id="KW-0904">Protein phosphatase</keyword>
<evidence type="ECO:0000256" key="3">
    <source>
        <dbReference type="ARBA" id="ARBA00022801"/>
    </source>
</evidence>
<protein>
    <recommendedName>
        <fullName evidence="2">protein-tyrosine-phosphatase</fullName>
        <ecNumber evidence="2">3.1.3.48</ecNumber>
    </recommendedName>
</protein>
<dbReference type="PANTHER" id="PTHR10159:SF519">
    <property type="entry name" value="DUAL SPECIFICITY PROTEIN PHOSPHATASE MPK3"/>
    <property type="match status" value="1"/>
</dbReference>
<organism evidence="7 8">
    <name type="scientific">Helicostylum pulchrum</name>
    <dbReference type="NCBI Taxonomy" id="562976"/>
    <lineage>
        <taxon>Eukaryota</taxon>
        <taxon>Fungi</taxon>
        <taxon>Fungi incertae sedis</taxon>
        <taxon>Mucoromycota</taxon>
        <taxon>Mucoromycotina</taxon>
        <taxon>Mucoromycetes</taxon>
        <taxon>Mucorales</taxon>
        <taxon>Mucorineae</taxon>
        <taxon>Mucoraceae</taxon>
        <taxon>Helicostylum</taxon>
    </lineage>
</organism>
<dbReference type="SUPFAM" id="SSF52799">
    <property type="entry name" value="(Phosphotyrosine protein) phosphatases II"/>
    <property type="match status" value="1"/>
</dbReference>
<dbReference type="CDD" id="cd14498">
    <property type="entry name" value="DSP"/>
    <property type="match status" value="1"/>
</dbReference>
<dbReference type="PROSITE" id="PS50054">
    <property type="entry name" value="TYR_PHOSPHATASE_DUAL"/>
    <property type="match status" value="1"/>
</dbReference>
<evidence type="ECO:0000313" key="8">
    <source>
        <dbReference type="Proteomes" id="UP001476247"/>
    </source>
</evidence>
<evidence type="ECO:0000259" key="6">
    <source>
        <dbReference type="PROSITE" id="PS50056"/>
    </source>
</evidence>
<dbReference type="PROSITE" id="PS00383">
    <property type="entry name" value="TYR_PHOSPHATASE_1"/>
    <property type="match status" value="1"/>
</dbReference>
<comment type="similarity">
    <text evidence="1">Belongs to the protein-tyrosine phosphatase family. Non-receptor class dual specificity subfamily.</text>
</comment>
<dbReference type="SMART" id="SM00195">
    <property type="entry name" value="DSPc"/>
    <property type="match status" value="1"/>
</dbReference>
<evidence type="ECO:0000256" key="4">
    <source>
        <dbReference type="ARBA" id="ARBA00022912"/>
    </source>
</evidence>
<dbReference type="EMBL" id="BAABUJ010000038">
    <property type="protein sequence ID" value="GAA5804789.1"/>
    <property type="molecule type" value="Genomic_DNA"/>
</dbReference>
<evidence type="ECO:0000259" key="5">
    <source>
        <dbReference type="PROSITE" id="PS50054"/>
    </source>
</evidence>
<evidence type="ECO:0000256" key="2">
    <source>
        <dbReference type="ARBA" id="ARBA00013064"/>
    </source>
</evidence>
<feature type="domain" description="Tyrosine specific protein phosphatases" evidence="6">
    <location>
        <begin position="101"/>
        <end position="185"/>
    </location>
</feature>
<dbReference type="Gene3D" id="3.90.190.10">
    <property type="entry name" value="Protein tyrosine phosphatase superfamily"/>
    <property type="match status" value="1"/>
</dbReference>
<keyword evidence="8" id="KW-1185">Reference proteome</keyword>